<comment type="cofactor">
    <cofactor evidence="1">
        <name>Mg(2+)</name>
        <dbReference type="ChEBI" id="CHEBI:18420"/>
    </cofactor>
</comment>
<dbReference type="Proteomes" id="UP000886889">
    <property type="component" value="Unassembled WGS sequence"/>
</dbReference>
<dbReference type="PROSITE" id="PS00893">
    <property type="entry name" value="NUDIX_BOX"/>
    <property type="match status" value="1"/>
</dbReference>
<evidence type="ECO:0000256" key="1">
    <source>
        <dbReference type="ARBA" id="ARBA00001946"/>
    </source>
</evidence>
<accession>A0A9D1T8U6</accession>
<comment type="caution">
    <text evidence="5">The sequence shown here is derived from an EMBL/GenBank/DDBJ whole genome shotgun (WGS) entry which is preliminary data.</text>
</comment>
<dbReference type="GO" id="GO:0016462">
    <property type="term" value="F:pyrophosphatase activity"/>
    <property type="evidence" value="ECO:0007669"/>
    <property type="project" value="UniProtKB-ARBA"/>
</dbReference>
<proteinExistence type="inferred from homology"/>
<dbReference type="EMBL" id="DVOS01000075">
    <property type="protein sequence ID" value="HIV24099.1"/>
    <property type="molecule type" value="Genomic_DNA"/>
</dbReference>
<name>A0A9D1T8U6_9FIRM</name>
<evidence type="ECO:0000313" key="6">
    <source>
        <dbReference type="Proteomes" id="UP000886889"/>
    </source>
</evidence>
<dbReference type="Pfam" id="PF00293">
    <property type="entry name" value="NUDIX"/>
    <property type="match status" value="1"/>
</dbReference>
<evidence type="ECO:0000313" key="5">
    <source>
        <dbReference type="EMBL" id="HIV24099.1"/>
    </source>
</evidence>
<comment type="similarity">
    <text evidence="3">Belongs to the Nudix hydrolase family.</text>
</comment>
<keyword evidence="2 3" id="KW-0378">Hydrolase</keyword>
<dbReference type="PANTHER" id="PTHR11839:SF18">
    <property type="entry name" value="NUDIX HYDROLASE DOMAIN-CONTAINING PROTEIN"/>
    <property type="match status" value="1"/>
</dbReference>
<dbReference type="Gene3D" id="3.90.79.10">
    <property type="entry name" value="Nucleoside Triphosphate Pyrophosphohydrolase"/>
    <property type="match status" value="1"/>
</dbReference>
<dbReference type="GO" id="GO:0019693">
    <property type="term" value="P:ribose phosphate metabolic process"/>
    <property type="evidence" value="ECO:0007669"/>
    <property type="project" value="TreeGrafter"/>
</dbReference>
<protein>
    <submittedName>
        <fullName evidence="5">NUDIX hydrolase</fullName>
    </submittedName>
</protein>
<dbReference type="AlphaFoldDB" id="A0A9D1T8U6"/>
<dbReference type="GO" id="GO:0006753">
    <property type="term" value="P:nucleoside phosphate metabolic process"/>
    <property type="evidence" value="ECO:0007669"/>
    <property type="project" value="TreeGrafter"/>
</dbReference>
<dbReference type="PRINTS" id="PR00502">
    <property type="entry name" value="NUDIXFAMILY"/>
</dbReference>
<dbReference type="PANTHER" id="PTHR11839">
    <property type="entry name" value="UDP/ADP-SUGAR PYROPHOSPHATASE"/>
    <property type="match status" value="1"/>
</dbReference>
<evidence type="ECO:0000256" key="3">
    <source>
        <dbReference type="RuleBase" id="RU003476"/>
    </source>
</evidence>
<dbReference type="SUPFAM" id="SSF55811">
    <property type="entry name" value="Nudix"/>
    <property type="match status" value="1"/>
</dbReference>
<feature type="domain" description="Nudix hydrolase" evidence="4">
    <location>
        <begin position="54"/>
        <end position="189"/>
    </location>
</feature>
<dbReference type="InterPro" id="IPR000086">
    <property type="entry name" value="NUDIX_hydrolase_dom"/>
</dbReference>
<gene>
    <name evidence="5" type="ORF">IAC80_09230</name>
</gene>
<dbReference type="InterPro" id="IPR015797">
    <property type="entry name" value="NUDIX_hydrolase-like_dom_sf"/>
</dbReference>
<organism evidence="5 6">
    <name type="scientific">Candidatus Merdiplasma excrementigallinarum</name>
    <dbReference type="NCBI Taxonomy" id="2840864"/>
    <lineage>
        <taxon>Bacteria</taxon>
        <taxon>Bacillati</taxon>
        <taxon>Bacillota</taxon>
        <taxon>Clostridia</taxon>
        <taxon>Lachnospirales</taxon>
        <taxon>Lachnospiraceae</taxon>
        <taxon>Lachnospiraceae incertae sedis</taxon>
        <taxon>Candidatus Merdiplasma</taxon>
    </lineage>
</organism>
<reference evidence="5" key="1">
    <citation type="submission" date="2020-10" db="EMBL/GenBank/DDBJ databases">
        <authorList>
            <person name="Gilroy R."/>
        </authorList>
    </citation>
    <scope>NUCLEOTIDE SEQUENCE</scope>
    <source>
        <strain evidence="5">ChiBcec6-7307</strain>
    </source>
</reference>
<reference evidence="5" key="2">
    <citation type="journal article" date="2021" name="PeerJ">
        <title>Extensive microbial diversity within the chicken gut microbiome revealed by metagenomics and culture.</title>
        <authorList>
            <person name="Gilroy R."/>
            <person name="Ravi A."/>
            <person name="Getino M."/>
            <person name="Pursley I."/>
            <person name="Horton D.L."/>
            <person name="Alikhan N.F."/>
            <person name="Baker D."/>
            <person name="Gharbi K."/>
            <person name="Hall N."/>
            <person name="Watson M."/>
            <person name="Adriaenssens E.M."/>
            <person name="Foster-Nyarko E."/>
            <person name="Jarju S."/>
            <person name="Secka A."/>
            <person name="Antonio M."/>
            <person name="Oren A."/>
            <person name="Chaudhuri R.R."/>
            <person name="La Ragione R."/>
            <person name="Hildebrand F."/>
            <person name="Pallen M.J."/>
        </authorList>
    </citation>
    <scope>NUCLEOTIDE SEQUENCE</scope>
    <source>
        <strain evidence="5">ChiBcec6-7307</strain>
    </source>
</reference>
<evidence type="ECO:0000259" key="4">
    <source>
        <dbReference type="PROSITE" id="PS51462"/>
    </source>
</evidence>
<dbReference type="PROSITE" id="PS51462">
    <property type="entry name" value="NUDIX"/>
    <property type="match status" value="1"/>
</dbReference>
<dbReference type="InterPro" id="IPR020476">
    <property type="entry name" value="Nudix_hydrolase"/>
</dbReference>
<evidence type="ECO:0000256" key="2">
    <source>
        <dbReference type="ARBA" id="ARBA00022801"/>
    </source>
</evidence>
<dbReference type="CDD" id="cd03424">
    <property type="entry name" value="NUDIX_ADPRase_Nudt5_UGPPase_Nudt14"/>
    <property type="match status" value="1"/>
</dbReference>
<dbReference type="InterPro" id="IPR020084">
    <property type="entry name" value="NUDIX_hydrolase_CS"/>
</dbReference>
<sequence length="215" mass="24643">MSRMRKIRQITDNSHLNFFEMEVEDRKGHTFPYYMASRAVDTSDLKMNGAGLPDRPDGVVMYGLYGEKKDRVVLVRQYRHPLGGYIYEFPAGLVEEGEDLHQAAAREMREETGLELSIENVKPMYEKPFYTTIGMTDECCSMVFGYASGTVSRAGLEDSEELEVVLADRREVARILKEERVALMCAYMLMFFLADEKDPFSFLRAADPGQICEKR</sequence>